<dbReference type="GO" id="GO:0008270">
    <property type="term" value="F:zinc ion binding"/>
    <property type="evidence" value="ECO:0007669"/>
    <property type="project" value="UniProtKB-KW"/>
</dbReference>
<sequence>PPCPHPSAQPFVCGDCGHSFSLSSKLSQHHRVHSRKQLYTCGGCSKSFTRSLTLIAHWHSHTG</sequence>
<feature type="domain" description="C2H2-type" evidence="9">
    <location>
        <begin position="39"/>
        <end position="63"/>
    </location>
</feature>
<dbReference type="PROSITE" id="PS50157">
    <property type="entry name" value="ZINC_FINGER_C2H2_2"/>
    <property type="match status" value="2"/>
</dbReference>
<dbReference type="Pfam" id="PF00096">
    <property type="entry name" value="zf-C2H2"/>
    <property type="match status" value="2"/>
</dbReference>
<gene>
    <name evidence="10" type="primary">Znf517</name>
    <name evidence="10" type="ORF">SPIPAS_R09160</name>
</gene>
<comment type="subcellular location">
    <subcellularLocation>
        <location evidence="1">Nucleus</location>
    </subcellularLocation>
</comment>
<accession>A0A852K570</accession>
<dbReference type="InterPro" id="IPR013087">
    <property type="entry name" value="Znf_C2H2_type"/>
</dbReference>
<dbReference type="GO" id="GO:0000978">
    <property type="term" value="F:RNA polymerase II cis-regulatory region sequence-specific DNA binding"/>
    <property type="evidence" value="ECO:0007669"/>
    <property type="project" value="TreeGrafter"/>
</dbReference>
<dbReference type="PANTHER" id="PTHR23226:SF416">
    <property type="entry name" value="FI01424P"/>
    <property type="match status" value="1"/>
</dbReference>
<dbReference type="OrthoDB" id="9439903at2759"/>
<dbReference type="Gene3D" id="3.30.160.60">
    <property type="entry name" value="Classic Zinc Finger"/>
    <property type="match status" value="2"/>
</dbReference>
<dbReference type="SMART" id="SM00355">
    <property type="entry name" value="ZnF_C2H2"/>
    <property type="match status" value="2"/>
</dbReference>
<feature type="domain" description="C2H2-type" evidence="9">
    <location>
        <begin position="11"/>
        <end position="38"/>
    </location>
</feature>
<evidence type="ECO:0000256" key="1">
    <source>
        <dbReference type="ARBA" id="ARBA00004123"/>
    </source>
</evidence>
<evidence type="ECO:0000259" key="9">
    <source>
        <dbReference type="PROSITE" id="PS50157"/>
    </source>
</evidence>
<dbReference type="PROSITE" id="PS00028">
    <property type="entry name" value="ZINC_FINGER_C2H2_1"/>
    <property type="match status" value="2"/>
</dbReference>
<organism evidence="10 11">
    <name type="scientific">Spizella passerina</name>
    <name type="common">Chipping sparrow</name>
    <dbReference type="NCBI Taxonomy" id="40210"/>
    <lineage>
        <taxon>Eukaryota</taxon>
        <taxon>Metazoa</taxon>
        <taxon>Chordata</taxon>
        <taxon>Craniata</taxon>
        <taxon>Vertebrata</taxon>
        <taxon>Euteleostomi</taxon>
        <taxon>Archelosauria</taxon>
        <taxon>Archosauria</taxon>
        <taxon>Dinosauria</taxon>
        <taxon>Saurischia</taxon>
        <taxon>Theropoda</taxon>
        <taxon>Coelurosauria</taxon>
        <taxon>Aves</taxon>
        <taxon>Neognathae</taxon>
        <taxon>Neoaves</taxon>
        <taxon>Telluraves</taxon>
        <taxon>Australaves</taxon>
        <taxon>Passeriformes</taxon>
        <taxon>Passerellidae</taxon>
        <taxon>Spizella</taxon>
    </lineage>
</organism>
<dbReference type="GO" id="GO:0005634">
    <property type="term" value="C:nucleus"/>
    <property type="evidence" value="ECO:0007669"/>
    <property type="project" value="UniProtKB-SubCell"/>
</dbReference>
<proteinExistence type="predicted"/>
<dbReference type="InterPro" id="IPR036236">
    <property type="entry name" value="Znf_C2H2_sf"/>
</dbReference>
<keyword evidence="5" id="KW-0862">Zinc</keyword>
<evidence type="ECO:0000313" key="10">
    <source>
        <dbReference type="EMBL" id="NXX72134.1"/>
    </source>
</evidence>
<evidence type="ECO:0000256" key="8">
    <source>
        <dbReference type="PROSITE-ProRule" id="PRU00042"/>
    </source>
</evidence>
<comment type="caution">
    <text evidence="10">The sequence shown here is derived from an EMBL/GenBank/DDBJ whole genome shotgun (WGS) entry which is preliminary data.</text>
</comment>
<evidence type="ECO:0000256" key="2">
    <source>
        <dbReference type="ARBA" id="ARBA00022723"/>
    </source>
</evidence>
<evidence type="ECO:0000256" key="4">
    <source>
        <dbReference type="ARBA" id="ARBA00022771"/>
    </source>
</evidence>
<keyword evidence="4 8" id="KW-0863">Zinc-finger</keyword>
<keyword evidence="2" id="KW-0479">Metal-binding</keyword>
<evidence type="ECO:0000256" key="7">
    <source>
        <dbReference type="ARBA" id="ARBA00023242"/>
    </source>
</evidence>
<dbReference type="FunFam" id="3.30.160.60:FF:000111">
    <property type="entry name" value="GLI family zinc finger 4"/>
    <property type="match status" value="1"/>
</dbReference>
<dbReference type="EMBL" id="WBNQ01249926">
    <property type="protein sequence ID" value="NXX72134.1"/>
    <property type="molecule type" value="Genomic_DNA"/>
</dbReference>
<evidence type="ECO:0000256" key="5">
    <source>
        <dbReference type="ARBA" id="ARBA00022833"/>
    </source>
</evidence>
<keyword evidence="11" id="KW-1185">Reference proteome</keyword>
<feature type="non-terminal residue" evidence="10">
    <location>
        <position position="1"/>
    </location>
</feature>
<protein>
    <submittedName>
        <fullName evidence="10">ZN517 protein</fullName>
    </submittedName>
</protein>
<feature type="non-terminal residue" evidence="10">
    <location>
        <position position="63"/>
    </location>
</feature>
<dbReference type="AlphaFoldDB" id="A0A852K570"/>
<keyword evidence="6" id="KW-0238">DNA-binding</keyword>
<reference evidence="10" key="1">
    <citation type="submission" date="2020-02" db="EMBL/GenBank/DDBJ databases">
        <title>Bird 10,000 Genomes (B10K) Project - Family phase.</title>
        <authorList>
            <person name="Zhang G."/>
        </authorList>
    </citation>
    <scope>NUCLEOTIDE SEQUENCE</scope>
    <source>
        <strain evidence="10">B10K-DU-023-52</strain>
        <tissue evidence="10">Mixed tissue sample</tissue>
    </source>
</reference>
<dbReference type="GO" id="GO:0000981">
    <property type="term" value="F:DNA-binding transcription factor activity, RNA polymerase II-specific"/>
    <property type="evidence" value="ECO:0007669"/>
    <property type="project" value="TreeGrafter"/>
</dbReference>
<dbReference type="SUPFAM" id="SSF57667">
    <property type="entry name" value="beta-beta-alpha zinc fingers"/>
    <property type="match status" value="1"/>
</dbReference>
<evidence type="ECO:0000256" key="3">
    <source>
        <dbReference type="ARBA" id="ARBA00022737"/>
    </source>
</evidence>
<name>A0A852K570_SPIPA</name>
<keyword evidence="3" id="KW-0677">Repeat</keyword>
<dbReference type="Proteomes" id="UP000618746">
    <property type="component" value="Unassembled WGS sequence"/>
</dbReference>
<evidence type="ECO:0000313" key="11">
    <source>
        <dbReference type="Proteomes" id="UP000618746"/>
    </source>
</evidence>
<dbReference type="PANTHER" id="PTHR23226">
    <property type="entry name" value="ZINC FINGER AND SCAN DOMAIN-CONTAINING"/>
    <property type="match status" value="1"/>
</dbReference>
<evidence type="ECO:0000256" key="6">
    <source>
        <dbReference type="ARBA" id="ARBA00023125"/>
    </source>
</evidence>
<keyword evidence="7" id="KW-0539">Nucleus</keyword>